<evidence type="ECO:0000313" key="3">
    <source>
        <dbReference type="Proteomes" id="UP001215151"/>
    </source>
</evidence>
<dbReference type="SUPFAM" id="SSF52047">
    <property type="entry name" value="RNI-like"/>
    <property type="match status" value="1"/>
</dbReference>
<comment type="caution">
    <text evidence="2">The sequence shown here is derived from an EMBL/GenBank/DDBJ whole genome shotgun (WGS) entry which is preliminary data.</text>
</comment>
<organism evidence="2 3">
    <name type="scientific">Trametes cubensis</name>
    <dbReference type="NCBI Taxonomy" id="1111947"/>
    <lineage>
        <taxon>Eukaryota</taxon>
        <taxon>Fungi</taxon>
        <taxon>Dikarya</taxon>
        <taxon>Basidiomycota</taxon>
        <taxon>Agaricomycotina</taxon>
        <taxon>Agaricomycetes</taxon>
        <taxon>Polyporales</taxon>
        <taxon>Polyporaceae</taxon>
        <taxon>Trametes</taxon>
    </lineage>
</organism>
<dbReference type="AlphaFoldDB" id="A0AAD7XEC3"/>
<dbReference type="PANTHER" id="PTHR38926">
    <property type="entry name" value="F-BOX DOMAIN CONTAINING PROTEIN, EXPRESSED"/>
    <property type="match status" value="1"/>
</dbReference>
<dbReference type="Proteomes" id="UP001215151">
    <property type="component" value="Unassembled WGS sequence"/>
</dbReference>
<dbReference type="Gene3D" id="3.80.10.10">
    <property type="entry name" value="Ribonuclease Inhibitor"/>
    <property type="match status" value="1"/>
</dbReference>
<protein>
    <recommendedName>
        <fullName evidence="1">F-box domain-containing protein</fullName>
    </recommendedName>
</protein>
<keyword evidence="3" id="KW-1185">Reference proteome</keyword>
<dbReference type="PANTHER" id="PTHR38926:SF5">
    <property type="entry name" value="F-BOX AND LEUCINE-RICH REPEAT PROTEIN 6"/>
    <property type="match status" value="1"/>
</dbReference>
<dbReference type="InterPro" id="IPR032675">
    <property type="entry name" value="LRR_dom_sf"/>
</dbReference>
<proteinExistence type="predicted"/>
<feature type="domain" description="F-box" evidence="1">
    <location>
        <begin position="36"/>
        <end position="97"/>
    </location>
</feature>
<reference evidence="2" key="1">
    <citation type="submission" date="2022-11" db="EMBL/GenBank/DDBJ databases">
        <title>Genome Sequence of Cubamyces cubensis.</title>
        <authorList>
            <person name="Buettner E."/>
        </authorList>
    </citation>
    <scope>NUCLEOTIDE SEQUENCE</scope>
    <source>
        <strain evidence="2">MPL-01</strain>
    </source>
</reference>
<gene>
    <name evidence="2" type="ORF">ONZ51_g2974</name>
</gene>
<dbReference type="Pfam" id="PF12937">
    <property type="entry name" value="F-box-like"/>
    <property type="match status" value="1"/>
</dbReference>
<dbReference type="Gene3D" id="1.20.1280.50">
    <property type="match status" value="1"/>
</dbReference>
<evidence type="ECO:0000313" key="2">
    <source>
        <dbReference type="EMBL" id="KAJ8489340.1"/>
    </source>
</evidence>
<dbReference type="EMBL" id="JAPEVG010000050">
    <property type="protein sequence ID" value="KAJ8489340.1"/>
    <property type="molecule type" value="Genomic_DNA"/>
</dbReference>
<name>A0AAD7XEC3_9APHY</name>
<accession>A0AAD7XEC3</accession>
<evidence type="ECO:0000259" key="1">
    <source>
        <dbReference type="Pfam" id="PF12937"/>
    </source>
</evidence>
<sequence length="584" mass="66366">MATAMVSARKAIEDDILEHEKAIIDLKGRLNAMTTIARLPPELLSEIFLYVAKAAYEDPRAFYSRHYHSSGFYAWVSVTHVCRNWRAIALNTPRLWGYVVVSRKVVVDEILARSKKAPLLISANVISTEDERSKVLKSIGQDASRLQELRLSGPVRVLQDVLRQFTEPSRTLERLVLSESIPPQYLTSDTSVPSMFQAQHPSLRYLELSRLVFSWNNSLLSSSGITHLKLVGRLDSQSMLGIFDHLLSAIEQLPCLEVLDLEDAVPRLPDDTKTLPTPQRTISLSRLQRLSLSGNSLDCGNLLNHLSFPSGARLKFVGRGGVGATELLRVVSQHLARSEPLRSARLSRMYTGRIEANGWREVLDPKRSKHPCIELQVDTLACSSVASYLVNTSKMFTGVLNLDVESLDHDWRWKDVFSGMPDLRVLAVTGDPQEQFIQAISATRKNRKNRPPTLVLPRLRVLKLSGTRMCSPDYDDPPEFLDKLEDWLIMRCNYDLPIHELHLDNCLNLTEEDVERLDEVVPYVKWDRIVNFESEEEDEEVDDYDEYPYDDYDYDYGFDGDDFFWRSVGFLLSFATSTGNAVPS</sequence>
<dbReference type="InterPro" id="IPR001810">
    <property type="entry name" value="F-box_dom"/>
</dbReference>